<dbReference type="EMBL" id="CM000832">
    <property type="protein sequence ID" value="EET07108.1"/>
    <property type="molecule type" value="Genomic_DNA"/>
</dbReference>
<dbReference type="Pfam" id="PF05488">
    <property type="entry name" value="PAAR_motif"/>
    <property type="match status" value="1"/>
</dbReference>
<dbReference type="RefSeq" id="WP_004527236.1">
    <property type="nucleotide sequence ID" value="NZ_CM000832.1"/>
</dbReference>
<organism evidence="1">
    <name type="scientific">Burkholderia pseudomallei 1710a</name>
    <dbReference type="NCBI Taxonomy" id="320371"/>
    <lineage>
        <taxon>Bacteria</taxon>
        <taxon>Pseudomonadati</taxon>
        <taxon>Pseudomonadota</taxon>
        <taxon>Betaproteobacteria</taxon>
        <taxon>Burkholderiales</taxon>
        <taxon>Burkholderiaceae</taxon>
        <taxon>Burkholderia</taxon>
        <taxon>pseudomallei group</taxon>
    </lineage>
</organism>
<protein>
    <submittedName>
        <fullName evidence="1">PAAR motif protein</fullName>
    </submittedName>
</protein>
<name>A0A0E1W1U8_BURPE</name>
<dbReference type="AlphaFoldDB" id="A0A0E1W1U8"/>
<dbReference type="CDD" id="cd14744">
    <property type="entry name" value="PAAR_CT_2"/>
    <property type="match status" value="1"/>
</dbReference>
<dbReference type="Proteomes" id="UP000001812">
    <property type="component" value="Chromosome I"/>
</dbReference>
<dbReference type="GeneID" id="93060611"/>
<reference evidence="1" key="1">
    <citation type="submission" date="2009-05" db="EMBL/GenBank/DDBJ databases">
        <authorList>
            <person name="Harkins D.M."/>
            <person name="DeShazer D."/>
            <person name="Woods D.E."/>
            <person name="Brinkac L.M."/>
            <person name="Brown K.A."/>
            <person name="Hung G.C."/>
            <person name="Tuanyok A."/>
            <person name="Zhang B."/>
            <person name="Nierman W.C."/>
        </authorList>
    </citation>
    <scope>NUCLEOTIDE SEQUENCE [LARGE SCALE GENOMIC DNA]</scope>
    <source>
        <strain evidence="1">1710a</strain>
    </source>
</reference>
<dbReference type="InterPro" id="IPR008727">
    <property type="entry name" value="PAAR_motif"/>
</dbReference>
<sequence length="141" mass="14082">MVKRAIICVGDTTTHGGKVLEGAPTFTLNGRNVAGVGHQVLCPRCKGIFPILPDLLGRRYPHTIGERDTAVEGMRTACGAELIASQGTGTIDDVGAGERGDGGSPGGSAAAAAAAVAPSPTLCLECLKAAAKNAATMVARG</sequence>
<evidence type="ECO:0000313" key="1">
    <source>
        <dbReference type="EMBL" id="EET07108.1"/>
    </source>
</evidence>
<dbReference type="HOGENOM" id="CLU_118470_1_0_4"/>
<gene>
    <name evidence="1" type="ORF">BURPS1710A_2884</name>
</gene>
<proteinExistence type="predicted"/>
<accession>A0A0E1W1U8</accession>